<dbReference type="AlphaFoldDB" id="A0A077NBQ1"/>
<dbReference type="EMBL" id="CBSV010000012">
    <property type="protein sequence ID" value="CDG99602.1"/>
    <property type="molecule type" value="Genomic_DNA"/>
</dbReference>
<reference evidence="1" key="1">
    <citation type="submission" date="2013-07" db="EMBL/GenBank/DDBJ databases">
        <title>Sub-species coevolution in mutualistic symbiosis.</title>
        <authorList>
            <person name="Murfin K."/>
            <person name="Klassen J."/>
            <person name="Lee M."/>
            <person name="Forst S."/>
            <person name="Stock P."/>
            <person name="Goodrich-Blair H."/>
        </authorList>
    </citation>
    <scope>NUCLEOTIDE SEQUENCE [LARGE SCALE GENOMIC DNA]</scope>
    <source>
        <strain evidence="1">Feltiae Moldova</strain>
    </source>
</reference>
<gene>
    <name evidence="1" type="ORF">XBFM1_1090011</name>
</gene>
<dbReference type="InterPro" id="IPR058601">
    <property type="entry name" value="Phage_phiTE_015-like"/>
</dbReference>
<protein>
    <submittedName>
        <fullName evidence="1">Uncharacterized protein</fullName>
    </submittedName>
</protein>
<organism evidence="1 2">
    <name type="scientific">Xenorhabdus bovienii str. feltiae Moldova</name>
    <dbReference type="NCBI Taxonomy" id="1398200"/>
    <lineage>
        <taxon>Bacteria</taxon>
        <taxon>Pseudomonadati</taxon>
        <taxon>Pseudomonadota</taxon>
        <taxon>Gammaproteobacteria</taxon>
        <taxon>Enterobacterales</taxon>
        <taxon>Morganellaceae</taxon>
        <taxon>Xenorhabdus</taxon>
    </lineage>
</organism>
<sequence length="104" mass="12136">MDVIDLAEAFEHQIEKRVKKINLDREFKDELFFTSGYDKSVVYKDPGTQLLWEIFVAGLEKGQKSARIRLPQSKENPDNFYDAGYNEGIEDCRKHLQAQKIKVI</sequence>
<proteinExistence type="predicted"/>
<dbReference type="RefSeq" id="WP_038222727.1">
    <property type="nucleotide sequence ID" value="NZ_CAWLWD010000098.1"/>
</dbReference>
<accession>A0A077NBQ1</accession>
<comment type="caution">
    <text evidence="1">The sequence shown here is derived from an EMBL/GenBank/DDBJ whole genome shotgun (WGS) entry which is preliminary data.</text>
</comment>
<dbReference type="Proteomes" id="UP000028487">
    <property type="component" value="Unassembled WGS sequence"/>
</dbReference>
<dbReference type="HOGENOM" id="CLU_2220810_0_0_6"/>
<dbReference type="Pfam" id="PF26207">
    <property type="entry name" value="Phage_phiTE_015"/>
    <property type="match status" value="1"/>
</dbReference>
<evidence type="ECO:0000313" key="2">
    <source>
        <dbReference type="Proteomes" id="UP000028487"/>
    </source>
</evidence>
<name>A0A077NBQ1_XENBV</name>
<evidence type="ECO:0000313" key="1">
    <source>
        <dbReference type="EMBL" id="CDG99602.1"/>
    </source>
</evidence>